<sequence>MTITFESHTSEPKRPTSFPQISLLFTSPISYFTSVLRYLLIQILKQGPVPQHVGFVMDGNRRFAKKINVQTGEGHYLGFKKLEETLDICLQLGIKVVTVYAFSIENFKRPKEEVQALMELGKAKLIELCEHSDVVRKFGVRVRVIGNESLLSSDLRDIINKTKETTKDNYEAILNICCPYTSRDEIASSIRGVVNKAQQGEIQISDITENILEDNLYTSECPPLEILIRTSGEIRLSDFLLWQSHQNCSIRFVDCYWPEFSIWDMLPIFLEYQQNRQRK</sequence>
<dbReference type="InterPro" id="IPR036424">
    <property type="entry name" value="UPP_synth-like_sf"/>
</dbReference>
<evidence type="ECO:0000256" key="4">
    <source>
        <dbReference type="ARBA" id="ARBA00005432"/>
    </source>
</evidence>
<dbReference type="GO" id="GO:0005811">
    <property type="term" value="C:lipid droplet"/>
    <property type="evidence" value="ECO:0007669"/>
    <property type="project" value="TreeGrafter"/>
</dbReference>
<evidence type="ECO:0000313" key="14">
    <source>
        <dbReference type="Proteomes" id="UP000789739"/>
    </source>
</evidence>
<dbReference type="AlphaFoldDB" id="A0A9N9G6N4"/>
<evidence type="ECO:0000256" key="1">
    <source>
        <dbReference type="ARBA" id="ARBA00001946"/>
    </source>
</evidence>
<dbReference type="HAMAP" id="MF_01139">
    <property type="entry name" value="ISPT"/>
    <property type="match status" value="1"/>
</dbReference>
<evidence type="ECO:0000256" key="9">
    <source>
        <dbReference type="ARBA" id="ARBA00047353"/>
    </source>
</evidence>
<comment type="similarity">
    <text evidence="4 12">Belongs to the UPP synthase family.</text>
</comment>
<dbReference type="InterPro" id="IPR018520">
    <property type="entry name" value="UPP_synth-like_CS"/>
</dbReference>
<dbReference type="Pfam" id="PF01255">
    <property type="entry name" value="Prenyltransf"/>
    <property type="match status" value="1"/>
</dbReference>
<proteinExistence type="inferred from homology"/>
<evidence type="ECO:0000256" key="3">
    <source>
        <dbReference type="ARBA" id="ARBA00004922"/>
    </source>
</evidence>
<dbReference type="SUPFAM" id="SSF64005">
    <property type="entry name" value="Undecaprenyl diphosphate synthase"/>
    <property type="match status" value="1"/>
</dbReference>
<keyword evidence="7" id="KW-0460">Magnesium</keyword>
<comment type="cofactor">
    <cofactor evidence="1">
        <name>Mg(2+)</name>
        <dbReference type="ChEBI" id="CHEBI:18420"/>
    </cofactor>
</comment>
<dbReference type="NCBIfam" id="TIGR00055">
    <property type="entry name" value="uppS"/>
    <property type="match status" value="1"/>
</dbReference>
<evidence type="ECO:0000256" key="7">
    <source>
        <dbReference type="ARBA" id="ARBA00022842"/>
    </source>
</evidence>
<dbReference type="GO" id="GO:0016094">
    <property type="term" value="P:polyprenol biosynthetic process"/>
    <property type="evidence" value="ECO:0007669"/>
    <property type="project" value="TreeGrafter"/>
</dbReference>
<dbReference type="OrthoDB" id="4173905at2759"/>
<dbReference type="Proteomes" id="UP000789739">
    <property type="component" value="Unassembled WGS sequence"/>
</dbReference>
<evidence type="ECO:0000256" key="8">
    <source>
        <dbReference type="ARBA" id="ARBA00023136"/>
    </source>
</evidence>
<comment type="caution">
    <text evidence="13">The sequence shown here is derived from an EMBL/GenBank/DDBJ whole genome shotgun (WGS) entry which is preliminary data.</text>
</comment>
<evidence type="ECO:0000256" key="6">
    <source>
        <dbReference type="ARBA" id="ARBA00022824"/>
    </source>
</evidence>
<reference evidence="13" key="1">
    <citation type="submission" date="2021-06" db="EMBL/GenBank/DDBJ databases">
        <authorList>
            <person name="Kallberg Y."/>
            <person name="Tangrot J."/>
            <person name="Rosling A."/>
        </authorList>
    </citation>
    <scope>NUCLEOTIDE SEQUENCE</scope>
    <source>
        <strain evidence="13">BR232B</strain>
    </source>
</reference>
<dbReference type="Gene3D" id="3.40.1180.10">
    <property type="entry name" value="Decaprenyl diphosphate synthase-like"/>
    <property type="match status" value="1"/>
</dbReference>
<evidence type="ECO:0000256" key="2">
    <source>
        <dbReference type="ARBA" id="ARBA00004406"/>
    </source>
</evidence>
<comment type="subcellular location">
    <subcellularLocation>
        <location evidence="2">Endoplasmic reticulum membrane</location>
        <topology evidence="2">Peripheral membrane protein</topology>
    </subcellularLocation>
</comment>
<dbReference type="InterPro" id="IPR001441">
    <property type="entry name" value="UPP_synth-like"/>
</dbReference>
<keyword evidence="6" id="KW-0256">Endoplasmic reticulum</keyword>
<keyword evidence="5 12" id="KW-0808">Transferase</keyword>
<keyword evidence="8" id="KW-0472">Membrane</keyword>
<comment type="function">
    <text evidence="10">With NUS1, forms the dehydrodolichyl diphosphate synthase (DDS) complex, an essential component of the dolichol monophosphate (Dol-P) biosynthetic machinery. Adds multiple copies of isopentenyl pyrophosphate (IPP) to farnesyl pyrophosphate (FPP) to produce dehydrodolichyl diphosphate (Dedol-PP), a precursor of dolichol which is utilized as a sugar carrier in protein glycosylation in the endoplasmic reticulum (ER).</text>
</comment>
<dbReference type="PANTHER" id="PTHR10291">
    <property type="entry name" value="DEHYDRODOLICHYL DIPHOSPHATE SYNTHASE FAMILY MEMBER"/>
    <property type="match status" value="1"/>
</dbReference>
<evidence type="ECO:0000256" key="5">
    <source>
        <dbReference type="ARBA" id="ARBA00022679"/>
    </source>
</evidence>
<dbReference type="EC" id="2.5.1.-" evidence="12"/>
<keyword evidence="14" id="KW-1185">Reference proteome</keyword>
<dbReference type="GO" id="GO:1904423">
    <property type="term" value="C:dehydrodolichyl diphosphate synthase complex"/>
    <property type="evidence" value="ECO:0007669"/>
    <property type="project" value="TreeGrafter"/>
</dbReference>
<accession>A0A9N9G6N4</accession>
<evidence type="ECO:0000256" key="10">
    <source>
        <dbReference type="ARBA" id="ARBA00058504"/>
    </source>
</evidence>
<dbReference type="PROSITE" id="PS01066">
    <property type="entry name" value="UPP_SYNTHASE"/>
    <property type="match status" value="1"/>
</dbReference>
<gene>
    <name evidence="13" type="ORF">PBRASI_LOCUS6794</name>
</gene>
<protein>
    <recommendedName>
        <fullName evidence="12">Alkyl transferase</fullName>
        <ecNumber evidence="12">2.5.1.-</ecNumber>
    </recommendedName>
</protein>
<evidence type="ECO:0000256" key="12">
    <source>
        <dbReference type="RuleBase" id="RU363018"/>
    </source>
</evidence>
<name>A0A9N9G6N4_9GLOM</name>
<dbReference type="EMBL" id="CAJVPI010000948">
    <property type="protein sequence ID" value="CAG8584434.1"/>
    <property type="molecule type" value="Genomic_DNA"/>
</dbReference>
<dbReference type="GO" id="GO:0045547">
    <property type="term" value="F:ditrans,polycis-polyprenyl diphosphate synthase [(2E,6E)-farnesyl diphosphate specific] activity"/>
    <property type="evidence" value="ECO:0007669"/>
    <property type="project" value="UniProtKB-EC"/>
</dbReference>
<dbReference type="GO" id="GO:0005789">
    <property type="term" value="C:endoplasmic reticulum membrane"/>
    <property type="evidence" value="ECO:0007669"/>
    <property type="project" value="UniProtKB-SubCell"/>
</dbReference>
<dbReference type="FunFam" id="3.40.1180.10:FF:000002">
    <property type="entry name" value="Alkyl transferase"/>
    <property type="match status" value="1"/>
</dbReference>
<evidence type="ECO:0000313" key="13">
    <source>
        <dbReference type="EMBL" id="CAG8584434.1"/>
    </source>
</evidence>
<organism evidence="13 14">
    <name type="scientific">Paraglomus brasilianum</name>
    <dbReference type="NCBI Taxonomy" id="144538"/>
    <lineage>
        <taxon>Eukaryota</taxon>
        <taxon>Fungi</taxon>
        <taxon>Fungi incertae sedis</taxon>
        <taxon>Mucoromycota</taxon>
        <taxon>Glomeromycotina</taxon>
        <taxon>Glomeromycetes</taxon>
        <taxon>Paraglomerales</taxon>
        <taxon>Paraglomeraceae</taxon>
        <taxon>Paraglomus</taxon>
    </lineage>
</organism>
<evidence type="ECO:0000256" key="11">
    <source>
        <dbReference type="ARBA" id="ARBA00064670"/>
    </source>
</evidence>
<dbReference type="PANTHER" id="PTHR10291:SF43">
    <property type="entry name" value="DEHYDRODOLICHYL DIPHOSPHATE SYNTHASE COMPLEX SUBUNIT DHDDS"/>
    <property type="match status" value="1"/>
</dbReference>
<comment type="pathway">
    <text evidence="3">Protein modification; protein glycosylation.</text>
</comment>
<dbReference type="CDD" id="cd00475">
    <property type="entry name" value="Cis_IPPS"/>
    <property type="match status" value="1"/>
</dbReference>
<comment type="catalytic activity">
    <reaction evidence="9">
        <text>n isopentenyl diphosphate + (2E,6E)-farnesyl diphosphate = a di-trans,poly-cis-polyprenyl diphosphate + n diphosphate</text>
        <dbReference type="Rhea" id="RHEA:53008"/>
        <dbReference type="Rhea" id="RHEA-COMP:19494"/>
        <dbReference type="ChEBI" id="CHEBI:33019"/>
        <dbReference type="ChEBI" id="CHEBI:128769"/>
        <dbReference type="ChEBI" id="CHEBI:136960"/>
        <dbReference type="ChEBI" id="CHEBI:175763"/>
        <dbReference type="EC" id="2.5.1.87"/>
    </reaction>
</comment>
<comment type="subunit">
    <text evidence="11">Forms an active dehydrodolichyl diphosphate synthase complex with NUS1.</text>
</comment>